<dbReference type="PANTHER" id="PTHR30255">
    <property type="entry name" value="SINGLE-STRANDED-DNA-SPECIFIC EXONUCLEASE RECJ"/>
    <property type="match status" value="1"/>
</dbReference>
<dbReference type="Pfam" id="PF01368">
    <property type="entry name" value="DHH"/>
    <property type="match status" value="1"/>
</dbReference>
<dbReference type="InterPro" id="IPR003156">
    <property type="entry name" value="DHHA1_dom"/>
</dbReference>
<feature type="domain" description="DDH" evidence="7">
    <location>
        <begin position="82"/>
        <end position="226"/>
    </location>
</feature>
<dbReference type="Pfam" id="PF02272">
    <property type="entry name" value="DHHA1"/>
    <property type="match status" value="1"/>
</dbReference>
<keyword evidence="5 11" id="KW-0269">Exonuclease</keyword>
<dbReference type="NCBIfam" id="TIGR00644">
    <property type="entry name" value="recJ"/>
    <property type="match status" value="1"/>
</dbReference>
<dbReference type="Gene3D" id="3.90.1640.30">
    <property type="match status" value="1"/>
</dbReference>
<comment type="similarity">
    <text evidence="1">Belongs to the RecJ family.</text>
</comment>
<dbReference type="Gene3D" id="3.10.310.30">
    <property type="match status" value="1"/>
</dbReference>
<evidence type="ECO:0000256" key="6">
    <source>
        <dbReference type="SAM" id="Coils"/>
    </source>
</evidence>
<evidence type="ECO:0000256" key="4">
    <source>
        <dbReference type="ARBA" id="ARBA00022801"/>
    </source>
</evidence>
<dbReference type="PANTHER" id="PTHR30255:SF2">
    <property type="entry name" value="SINGLE-STRANDED-DNA-SPECIFIC EXONUCLEASE RECJ"/>
    <property type="match status" value="1"/>
</dbReference>
<feature type="domain" description="Single-stranded-DNA-specific exonuclease RecJ C-terminal" evidence="9">
    <location>
        <begin position="568"/>
        <end position="770"/>
    </location>
</feature>
<dbReference type="SUPFAM" id="SSF64182">
    <property type="entry name" value="DHH phosphoesterases"/>
    <property type="match status" value="1"/>
</dbReference>
<dbReference type="GO" id="GO:0006281">
    <property type="term" value="P:DNA repair"/>
    <property type="evidence" value="ECO:0007669"/>
    <property type="project" value="InterPro"/>
</dbReference>
<keyword evidence="3" id="KW-0540">Nuclease</keyword>
<name>A0A366Y060_9BACI</name>
<evidence type="ECO:0000256" key="2">
    <source>
        <dbReference type="ARBA" id="ARBA00019841"/>
    </source>
</evidence>
<evidence type="ECO:0000256" key="5">
    <source>
        <dbReference type="ARBA" id="ARBA00022839"/>
    </source>
</evidence>
<feature type="coiled-coil region" evidence="6">
    <location>
        <begin position="307"/>
        <end position="334"/>
    </location>
</feature>
<dbReference type="InterPro" id="IPR018779">
    <property type="entry name" value="RecJ_C"/>
</dbReference>
<dbReference type="EMBL" id="QOCW01000004">
    <property type="protein sequence ID" value="RBW70429.1"/>
    <property type="molecule type" value="Genomic_DNA"/>
</dbReference>
<dbReference type="AlphaFoldDB" id="A0A366Y060"/>
<dbReference type="InterPro" id="IPR001667">
    <property type="entry name" value="DDH_dom"/>
</dbReference>
<dbReference type="Pfam" id="PF17768">
    <property type="entry name" value="RecJ_OB"/>
    <property type="match status" value="1"/>
</dbReference>
<dbReference type="GO" id="GO:0008409">
    <property type="term" value="F:5'-3' exonuclease activity"/>
    <property type="evidence" value="ECO:0007669"/>
    <property type="project" value="InterPro"/>
</dbReference>
<evidence type="ECO:0000313" key="12">
    <source>
        <dbReference type="Proteomes" id="UP000253314"/>
    </source>
</evidence>
<evidence type="ECO:0000256" key="1">
    <source>
        <dbReference type="ARBA" id="ARBA00005915"/>
    </source>
</evidence>
<evidence type="ECO:0000259" key="7">
    <source>
        <dbReference type="Pfam" id="PF01368"/>
    </source>
</evidence>
<feature type="domain" description="RecJ OB" evidence="10">
    <location>
        <begin position="455"/>
        <end position="561"/>
    </location>
</feature>
<sequence length="785" mass="89262">MLRAKTRWKIDSSNNEKVEEIQNELQVSFLTAKLLVNRGMDTIETASRFLHQGELEFYDPYLLNGMKEAVERINKAIQHHERILIFGDYDADGVSSTTVMVYTMRQLGADFEYYIPNRFTEGYGPNEAAFRWAKEQGFGLIITVDTGISAVHEANIAKELEIDLIITDHHEAPPILPDSFATINPKKPGCTYPFKGLAGVGVAFKVAHALLGEVPTHLLDIAAIGTIADLVPLQDENRLLAKRGIKALQHSTKKGIKALLKQCGLEASELNAEHIGFGIGPRINAAGRLDSAAPAVELLITEDEPLAEKLAAEIDALNRERQALVNEMTKEAIEEVETLFPPEENKVLVIAKENWNAGVIGIVASRLVERFYRPTIVLSIDPEKGLAKGSARSIEGFDMFENLSTCRDILPHFGGHPMAAGMTLEAKNLEELRKRLDTLAGEKLTEEDFLPITSIDLTCKLDDITIETIEQMAQLAPFGVSNPTPKVLIEDVDISQIKRIGSDESHLKLLVKDESEKLDIIGFQFGYLFNEVNAQSKISVVGELSINEWNGIRKPQLMLQDIAVKEWQLFDYRSIRNLKTQLASFDKKKLLLVSFQEDTIDKLELQEWKDYHVCLKQNNESTLSLGDRYTVLLDLPDCKEQLVDFVQKHEQPERTYVVFFHEEDHFFMTIPSREHFKWFYSFLLKQKSFHMNQSEKLAKYRGWTKETVHFMIKVFLDLKFVTINDGLVSLNGQPEKRDLSESPTYKRKQAYIELENEFVYSSYQSLKKWFEYTKLGFDEFEEAAN</sequence>
<organism evidence="11 12">
    <name type="scientific">Bacillus taeanensis</name>
    <dbReference type="NCBI Taxonomy" id="273032"/>
    <lineage>
        <taxon>Bacteria</taxon>
        <taxon>Bacillati</taxon>
        <taxon>Bacillota</taxon>
        <taxon>Bacilli</taxon>
        <taxon>Bacillales</taxon>
        <taxon>Bacillaceae</taxon>
        <taxon>Bacillus</taxon>
    </lineage>
</organism>
<accession>A0A366Y060</accession>
<keyword evidence="12" id="KW-1185">Reference proteome</keyword>
<evidence type="ECO:0000259" key="8">
    <source>
        <dbReference type="Pfam" id="PF02272"/>
    </source>
</evidence>
<evidence type="ECO:0000256" key="3">
    <source>
        <dbReference type="ARBA" id="ARBA00022722"/>
    </source>
</evidence>
<evidence type="ECO:0000259" key="10">
    <source>
        <dbReference type="Pfam" id="PF17768"/>
    </source>
</evidence>
<dbReference type="InterPro" id="IPR051673">
    <property type="entry name" value="SSDNA_exonuclease_RecJ"/>
</dbReference>
<comment type="caution">
    <text evidence="11">The sequence shown here is derived from an EMBL/GenBank/DDBJ whole genome shotgun (WGS) entry which is preliminary data.</text>
</comment>
<dbReference type="InterPro" id="IPR038763">
    <property type="entry name" value="DHH_sf"/>
</dbReference>
<dbReference type="InterPro" id="IPR004610">
    <property type="entry name" value="RecJ"/>
</dbReference>
<dbReference type="OrthoDB" id="9809852at2"/>
<dbReference type="InterPro" id="IPR041122">
    <property type="entry name" value="RecJ_OB"/>
</dbReference>
<evidence type="ECO:0000259" key="9">
    <source>
        <dbReference type="Pfam" id="PF10141"/>
    </source>
</evidence>
<dbReference type="RefSeq" id="WP_113804879.1">
    <property type="nucleotide sequence ID" value="NZ_QOCW01000004.1"/>
</dbReference>
<gene>
    <name evidence="11" type="primary">recJ</name>
    <name evidence="11" type="ORF">DS031_05215</name>
</gene>
<reference evidence="11 12" key="1">
    <citation type="submission" date="2018-07" db="EMBL/GenBank/DDBJ databases">
        <title>Lottiidibacillus patelloidae gen. nov., sp. nov., isolated from the intestinal tract of a marine limpet and the reclassification of B. taeanensis BH030017T, B. algicola KMM 3737T and B. hwajinpoensis SW-72T as genus Lottiidibacillus.</title>
        <authorList>
            <person name="Liu R."/>
            <person name="Huang Z."/>
        </authorList>
    </citation>
    <scope>NUCLEOTIDE SEQUENCE [LARGE SCALE GENOMIC DNA]</scope>
    <source>
        <strain evidence="11 12">BH030017</strain>
    </source>
</reference>
<feature type="domain" description="DHHA1" evidence="8">
    <location>
        <begin position="345"/>
        <end position="440"/>
    </location>
</feature>
<keyword evidence="4" id="KW-0378">Hydrolase</keyword>
<evidence type="ECO:0000313" key="11">
    <source>
        <dbReference type="EMBL" id="RBW70429.1"/>
    </source>
</evidence>
<dbReference type="Proteomes" id="UP000253314">
    <property type="component" value="Unassembled WGS sequence"/>
</dbReference>
<dbReference type="GO" id="GO:0003676">
    <property type="term" value="F:nucleic acid binding"/>
    <property type="evidence" value="ECO:0007669"/>
    <property type="project" value="InterPro"/>
</dbReference>
<dbReference type="GO" id="GO:0006310">
    <property type="term" value="P:DNA recombination"/>
    <property type="evidence" value="ECO:0007669"/>
    <property type="project" value="InterPro"/>
</dbReference>
<keyword evidence="6" id="KW-0175">Coiled coil</keyword>
<protein>
    <recommendedName>
        <fullName evidence="2">Single-stranded-DNA-specific exonuclease RecJ</fullName>
    </recommendedName>
</protein>
<dbReference type="Pfam" id="PF10141">
    <property type="entry name" value="ssDNA-exonuc_C"/>
    <property type="match status" value="1"/>
</dbReference>
<proteinExistence type="inferred from homology"/>